<dbReference type="SUPFAM" id="SSF53756">
    <property type="entry name" value="UDP-Glycosyltransferase/glycogen phosphorylase"/>
    <property type="match status" value="1"/>
</dbReference>
<dbReference type="GO" id="GO:0016757">
    <property type="term" value="F:glycosyltransferase activity"/>
    <property type="evidence" value="ECO:0007669"/>
    <property type="project" value="InterPro"/>
</dbReference>
<keyword evidence="3" id="KW-0808">Transferase</keyword>
<dbReference type="CDD" id="cd03808">
    <property type="entry name" value="GT4_CapM-like"/>
    <property type="match status" value="1"/>
</dbReference>
<feature type="domain" description="Glycosyltransferase subfamily 4-like N-terminal" evidence="2">
    <location>
        <begin position="17"/>
        <end position="166"/>
    </location>
</feature>
<evidence type="ECO:0000259" key="2">
    <source>
        <dbReference type="Pfam" id="PF13439"/>
    </source>
</evidence>
<name>A0A1G8QRD6_BACOV</name>
<dbReference type="Gene3D" id="3.40.50.2000">
    <property type="entry name" value="Glycogen Phosphorylase B"/>
    <property type="match status" value="2"/>
</dbReference>
<dbReference type="InterPro" id="IPR001296">
    <property type="entry name" value="Glyco_trans_1"/>
</dbReference>
<dbReference type="Proteomes" id="UP000181870">
    <property type="component" value="Unassembled WGS sequence"/>
</dbReference>
<dbReference type="Pfam" id="PF00534">
    <property type="entry name" value="Glycos_transf_1"/>
    <property type="match status" value="1"/>
</dbReference>
<dbReference type="PANTHER" id="PTHR45947">
    <property type="entry name" value="SULFOQUINOVOSYL TRANSFERASE SQD2"/>
    <property type="match status" value="1"/>
</dbReference>
<evidence type="ECO:0000259" key="1">
    <source>
        <dbReference type="Pfam" id="PF00534"/>
    </source>
</evidence>
<sequence>MTLAFFQGQCKALAEIYDVCAVSSPDKELISFAEQEGIRFKALRMRREISLVNDLIALFRWIWLLLCERPYVVHANTPKASLLAMIAAWVTFRPVRIYMCHGLRYQGCTGVKRKILIWMERISCFCANQVICVSKGVREQFAEDGICCLEKSTVILYGSANGVDTEWFDPTLVDDTAVKVEYGIMDSDFTCVFIGRIVRDKGVEELVRVTKRLHDEGLPIKLLLVGGRETKLDVLSESVEQIVAKNDFFMECGRQSDVRPFIKTSKLLVLPSYREGFGQVLVEANSLGVPVIASRIVGCKNVVDEGTNGLFCESHDAQSLYDAMKELLENKELYNTIKKNCREYVISHFDRKKVISAYVEYYKLFLK</sequence>
<dbReference type="AlphaFoldDB" id="A0A1G8QRD6"/>
<dbReference type="PANTHER" id="PTHR45947:SF3">
    <property type="entry name" value="SULFOQUINOVOSYL TRANSFERASE SQD2"/>
    <property type="match status" value="1"/>
</dbReference>
<accession>A0A1G8QRD6</accession>
<feature type="domain" description="Glycosyl transferase family 1" evidence="1">
    <location>
        <begin position="180"/>
        <end position="343"/>
    </location>
</feature>
<dbReference type="InterPro" id="IPR028098">
    <property type="entry name" value="Glyco_trans_4-like_N"/>
</dbReference>
<organism evidence="3 4">
    <name type="scientific">Bacteroides ovatus</name>
    <dbReference type="NCBI Taxonomy" id="28116"/>
    <lineage>
        <taxon>Bacteria</taxon>
        <taxon>Pseudomonadati</taxon>
        <taxon>Bacteroidota</taxon>
        <taxon>Bacteroidia</taxon>
        <taxon>Bacteroidales</taxon>
        <taxon>Bacteroidaceae</taxon>
        <taxon>Bacteroides</taxon>
    </lineage>
</organism>
<reference evidence="3 4" key="1">
    <citation type="submission" date="2016-10" db="EMBL/GenBank/DDBJ databases">
        <authorList>
            <person name="de Groot N.N."/>
        </authorList>
    </citation>
    <scope>NUCLEOTIDE SEQUENCE [LARGE SCALE GENOMIC DNA]</scope>
    <source>
        <strain evidence="3 4">NLAE-zl-C57</strain>
    </source>
</reference>
<dbReference type="Pfam" id="PF13439">
    <property type="entry name" value="Glyco_transf_4"/>
    <property type="match status" value="1"/>
</dbReference>
<evidence type="ECO:0000313" key="3">
    <source>
        <dbReference type="EMBL" id="SDJ07233.1"/>
    </source>
</evidence>
<proteinExistence type="predicted"/>
<protein>
    <submittedName>
        <fullName evidence="3">Glycosyltransferase involved in cell wall bisynthesis</fullName>
    </submittedName>
</protein>
<evidence type="ECO:0000313" key="4">
    <source>
        <dbReference type="Proteomes" id="UP000181870"/>
    </source>
</evidence>
<gene>
    <name evidence="3" type="ORF">SAMN05192582_111611</name>
</gene>
<dbReference type="InterPro" id="IPR050194">
    <property type="entry name" value="Glycosyltransferase_grp1"/>
</dbReference>
<dbReference type="EMBL" id="FNDO01000116">
    <property type="protein sequence ID" value="SDJ07233.1"/>
    <property type="molecule type" value="Genomic_DNA"/>
</dbReference>